<proteinExistence type="predicted"/>
<sequence length="388" mass="42673">MNDLRTGFLQRHRKRLYNPIDLTLPPAKKVCSEQGGEDPTTEALLSATAHPDEAGSSATATAEPDAAGSVETRGSEGVSEAAIDEEAPDEKSSPAAAVPPSWDEMMEMLKGVLCFTDVEAPSTRMSDFFPLTKQIFVNMGGDPPAFVKARLPFGTPESVVSCIQHLQEWTIPETAEVVVAGIRYMMHTHEQLFKRLEVAEAMYAFISHHPGAVADGAKQLSRVEEEKEVVRAEADTLKKEKEALAGQVNGVEQENLQLKKEMDELRASLAAQKKEMENLQVSLAAQKEEMEAGFVAQKKEMETEYQRQMIGSALTCLSHNIRTFPIRLEFPGSSFNGVFKNFSEDQRSDLEDPGSCLAVIVSDRSLLIVGHPDGRVFSHFVRPVQIPS</sequence>
<dbReference type="EMBL" id="QGNW01000744">
    <property type="protein sequence ID" value="RVW63310.1"/>
    <property type="molecule type" value="Genomic_DNA"/>
</dbReference>
<protein>
    <submittedName>
        <fullName evidence="3">Uncharacterized protein</fullName>
    </submittedName>
</protein>
<feature type="coiled-coil region" evidence="1">
    <location>
        <begin position="220"/>
        <end position="289"/>
    </location>
</feature>
<reference evidence="3 4" key="1">
    <citation type="journal article" date="2018" name="PLoS Genet.">
        <title>Population sequencing reveals clonal diversity and ancestral inbreeding in the grapevine cultivar Chardonnay.</title>
        <authorList>
            <person name="Roach M.J."/>
            <person name="Johnson D.L."/>
            <person name="Bohlmann J."/>
            <person name="van Vuuren H.J."/>
            <person name="Jones S.J."/>
            <person name="Pretorius I.S."/>
            <person name="Schmidt S.A."/>
            <person name="Borneman A.R."/>
        </authorList>
    </citation>
    <scope>NUCLEOTIDE SEQUENCE [LARGE SCALE GENOMIC DNA]</scope>
    <source>
        <strain evidence="4">cv. Chardonnay</strain>
        <tissue evidence="3">Leaf</tissue>
    </source>
</reference>
<name>A0A438FTM0_VITVI</name>
<evidence type="ECO:0000313" key="4">
    <source>
        <dbReference type="Proteomes" id="UP000288805"/>
    </source>
</evidence>
<comment type="caution">
    <text evidence="3">The sequence shown here is derived from an EMBL/GenBank/DDBJ whole genome shotgun (WGS) entry which is preliminary data.</text>
</comment>
<feature type="region of interest" description="Disordered" evidence="2">
    <location>
        <begin position="28"/>
        <end position="98"/>
    </location>
</feature>
<keyword evidence="1" id="KW-0175">Coiled coil</keyword>
<evidence type="ECO:0000256" key="1">
    <source>
        <dbReference type="SAM" id="Coils"/>
    </source>
</evidence>
<evidence type="ECO:0000313" key="3">
    <source>
        <dbReference type="EMBL" id="RVW63310.1"/>
    </source>
</evidence>
<dbReference type="AlphaFoldDB" id="A0A438FTM0"/>
<evidence type="ECO:0000256" key="2">
    <source>
        <dbReference type="SAM" id="MobiDB-lite"/>
    </source>
</evidence>
<dbReference type="Proteomes" id="UP000288805">
    <property type="component" value="Unassembled WGS sequence"/>
</dbReference>
<gene>
    <name evidence="3" type="ORF">CK203_058757</name>
</gene>
<accession>A0A438FTM0</accession>
<organism evidence="3 4">
    <name type="scientific">Vitis vinifera</name>
    <name type="common">Grape</name>
    <dbReference type="NCBI Taxonomy" id="29760"/>
    <lineage>
        <taxon>Eukaryota</taxon>
        <taxon>Viridiplantae</taxon>
        <taxon>Streptophyta</taxon>
        <taxon>Embryophyta</taxon>
        <taxon>Tracheophyta</taxon>
        <taxon>Spermatophyta</taxon>
        <taxon>Magnoliopsida</taxon>
        <taxon>eudicotyledons</taxon>
        <taxon>Gunneridae</taxon>
        <taxon>Pentapetalae</taxon>
        <taxon>rosids</taxon>
        <taxon>Vitales</taxon>
        <taxon>Vitaceae</taxon>
        <taxon>Viteae</taxon>
        <taxon>Vitis</taxon>
    </lineage>
</organism>